<proteinExistence type="predicted"/>
<dbReference type="SUPFAM" id="SSF46785">
    <property type="entry name" value="Winged helix' DNA-binding domain"/>
    <property type="match status" value="1"/>
</dbReference>
<dbReference type="Proteomes" id="UP000070589">
    <property type="component" value="Unassembled WGS sequence"/>
</dbReference>
<dbReference type="InterPro" id="IPR036388">
    <property type="entry name" value="WH-like_DNA-bd_sf"/>
</dbReference>
<reference evidence="1 2" key="1">
    <citation type="journal article" date="2016" name="Sci. Rep.">
        <title>Metabolic traits of an uncultured archaeal lineage -MSBL1- from brine pools of the Red Sea.</title>
        <authorList>
            <person name="Mwirichia R."/>
            <person name="Alam I."/>
            <person name="Rashid M."/>
            <person name="Vinu M."/>
            <person name="Ba-Alawi W."/>
            <person name="Anthony Kamau A."/>
            <person name="Kamanda Ngugi D."/>
            <person name="Goker M."/>
            <person name="Klenk H.P."/>
            <person name="Bajic V."/>
            <person name="Stingl U."/>
        </authorList>
    </citation>
    <scope>NUCLEOTIDE SEQUENCE [LARGE SCALE GENOMIC DNA]</scope>
    <source>
        <strain evidence="1">SCGC-AAA259D14</strain>
    </source>
</reference>
<dbReference type="EMBL" id="LHXL01000012">
    <property type="protein sequence ID" value="KXA90143.1"/>
    <property type="molecule type" value="Genomic_DNA"/>
</dbReference>
<accession>A0A133U7H7</accession>
<evidence type="ECO:0000313" key="1">
    <source>
        <dbReference type="EMBL" id="KXA90143.1"/>
    </source>
</evidence>
<protein>
    <submittedName>
        <fullName evidence="1">Uncharacterized protein</fullName>
    </submittedName>
</protein>
<gene>
    <name evidence="1" type="ORF">AKJ62_01560</name>
</gene>
<name>A0A133U7H7_9EURY</name>
<comment type="caution">
    <text evidence="1">The sequence shown here is derived from an EMBL/GenBank/DDBJ whole genome shotgun (WGS) entry which is preliminary data.</text>
</comment>
<dbReference type="InterPro" id="IPR036390">
    <property type="entry name" value="WH_DNA-bd_sf"/>
</dbReference>
<keyword evidence="2" id="KW-1185">Reference proteome</keyword>
<sequence length="133" mass="15362">MSETKLTTREKIAQFLKNNSSKKFTPSDLKGKNGVEIGRSTIHNHLNILKDEGFVKKIGGKYAWYTYRELEEVVEETLKDELGISKDKARDIPQLIAVIQNKYRKSGDWPDKEIVEAAIRTKAEEMQMYNLLE</sequence>
<dbReference type="AlphaFoldDB" id="A0A133U7H7"/>
<organism evidence="1 2">
    <name type="scientific">candidate division MSBL1 archaeon SCGC-AAA259D14</name>
    <dbReference type="NCBI Taxonomy" id="1698261"/>
    <lineage>
        <taxon>Archaea</taxon>
        <taxon>Methanobacteriati</taxon>
        <taxon>Methanobacteriota</taxon>
        <taxon>candidate division MSBL1</taxon>
    </lineage>
</organism>
<dbReference type="Gene3D" id="1.10.10.10">
    <property type="entry name" value="Winged helix-like DNA-binding domain superfamily/Winged helix DNA-binding domain"/>
    <property type="match status" value="1"/>
</dbReference>
<evidence type="ECO:0000313" key="2">
    <source>
        <dbReference type="Proteomes" id="UP000070589"/>
    </source>
</evidence>